<keyword evidence="3" id="KW-0812">Transmembrane</keyword>
<evidence type="ECO:0000256" key="3">
    <source>
        <dbReference type="SAM" id="Phobius"/>
    </source>
</evidence>
<dbReference type="GO" id="GO:0005886">
    <property type="term" value="C:plasma membrane"/>
    <property type="evidence" value="ECO:0007669"/>
    <property type="project" value="TreeGrafter"/>
</dbReference>
<reference evidence="4" key="1">
    <citation type="submission" date="2018-06" db="EMBL/GenBank/DDBJ databases">
        <authorList>
            <person name="Zhirakovskaya E."/>
        </authorList>
    </citation>
    <scope>NUCLEOTIDE SEQUENCE</scope>
</reference>
<keyword evidence="1" id="KW-0175">Coiled coil</keyword>
<dbReference type="InterPro" id="IPR050445">
    <property type="entry name" value="Bact_polysacc_biosynth/exp"/>
</dbReference>
<evidence type="ECO:0000256" key="1">
    <source>
        <dbReference type="SAM" id="Coils"/>
    </source>
</evidence>
<protein>
    <recommendedName>
        <fullName evidence="5">Polysaccharide chain length determinant N-terminal domain-containing protein</fullName>
    </recommendedName>
</protein>
<dbReference type="PANTHER" id="PTHR32309:SF13">
    <property type="entry name" value="FERRIC ENTEROBACTIN TRANSPORT PROTEIN FEPE"/>
    <property type="match status" value="1"/>
</dbReference>
<evidence type="ECO:0008006" key="5">
    <source>
        <dbReference type="Google" id="ProtNLM"/>
    </source>
</evidence>
<keyword evidence="3" id="KW-0472">Membrane</keyword>
<feature type="transmembrane region" description="Helical" evidence="3">
    <location>
        <begin position="20"/>
        <end position="37"/>
    </location>
</feature>
<dbReference type="GO" id="GO:0004713">
    <property type="term" value="F:protein tyrosine kinase activity"/>
    <property type="evidence" value="ECO:0007669"/>
    <property type="project" value="TreeGrafter"/>
</dbReference>
<feature type="coiled-coil region" evidence="1">
    <location>
        <begin position="158"/>
        <end position="189"/>
    </location>
</feature>
<feature type="coiled-coil region" evidence="1">
    <location>
        <begin position="256"/>
        <end position="304"/>
    </location>
</feature>
<sequence>MSETKVLSKIYIETFQRRWLLLLASVVCAVIPGVFYLQKAEPVYETQIRALIQNNGLSINSNARHNKDREFLSTQAEIVRSPLIIRRSFEILPPSPTLEPDVDPVAQVAKSLSVSPLVSTDIIRLSYRNSDPERSVKRLQAIIESYQQYLREIEQGTSDETVELLENQEETLEKKRKNLEEKIIQIHKESPFIGEPGEIVRTETAALKELASQLVVSNSKRNRIENILKAQVNSNVTKTQNVILLDGIDTELSRTLRELQSNFWQAESNVQKLSRVYGPLHPERKQAEDQAVALKKQYVDVKNQVVASLKHQLEISRSEEKNFQQRYNNERERLSQLDHFLLQEEQLQSELKRVNQAHESTVALLRQKQLNKEALAGGQASILVKVLDEYMVPKEPVWPLPAPLLIACGLLGLLLGLVVIVFIEKLPLPGMQFFDTFSPETTNPMHNVSNQTPVTSGNSFSSNTQQQRNSLQNVVSNKEDSQQVHSEVSTAEMEHSS</sequence>
<gene>
    <name evidence="4" type="ORF">MNBD_PLANCTO02-1034</name>
</gene>
<feature type="compositionally biased region" description="Polar residues" evidence="2">
    <location>
        <begin position="444"/>
        <end position="476"/>
    </location>
</feature>
<accession>A0A3B1D6D3</accession>
<proteinExistence type="predicted"/>
<organism evidence="4">
    <name type="scientific">hydrothermal vent metagenome</name>
    <dbReference type="NCBI Taxonomy" id="652676"/>
    <lineage>
        <taxon>unclassified sequences</taxon>
        <taxon>metagenomes</taxon>
        <taxon>ecological metagenomes</taxon>
    </lineage>
</organism>
<dbReference type="AlphaFoldDB" id="A0A3B1D6D3"/>
<keyword evidence="3" id="KW-1133">Transmembrane helix</keyword>
<feature type="region of interest" description="Disordered" evidence="2">
    <location>
        <begin position="444"/>
        <end position="497"/>
    </location>
</feature>
<dbReference type="EMBL" id="UOGL01000206">
    <property type="protein sequence ID" value="VAX38456.1"/>
    <property type="molecule type" value="Genomic_DNA"/>
</dbReference>
<evidence type="ECO:0000313" key="4">
    <source>
        <dbReference type="EMBL" id="VAX38456.1"/>
    </source>
</evidence>
<evidence type="ECO:0000256" key="2">
    <source>
        <dbReference type="SAM" id="MobiDB-lite"/>
    </source>
</evidence>
<feature type="transmembrane region" description="Helical" evidence="3">
    <location>
        <begin position="400"/>
        <end position="423"/>
    </location>
</feature>
<dbReference type="PANTHER" id="PTHR32309">
    <property type="entry name" value="TYROSINE-PROTEIN KINASE"/>
    <property type="match status" value="1"/>
</dbReference>
<name>A0A3B1D6D3_9ZZZZ</name>